<dbReference type="InterPro" id="IPR001789">
    <property type="entry name" value="Sig_transdc_resp-reg_receiver"/>
</dbReference>
<dbReference type="InterPro" id="IPR011006">
    <property type="entry name" value="CheY-like_superfamily"/>
</dbReference>
<reference evidence="8 9" key="1">
    <citation type="submission" date="2021-04" db="EMBL/GenBank/DDBJ databases">
        <title>Characterization of the biosynthetic gene cluster of new lipopeptides with antitumor activity in the genome of the marine Streptomyces PHM034.</title>
        <authorList>
            <person name="Ceniceros A."/>
            <person name="Canedo L."/>
            <person name="Mendez C."/>
            <person name="Olano C."/>
            <person name="Schleissner C."/>
            <person name="Cuevas C."/>
            <person name="De La Calle F."/>
            <person name="Salas J.A."/>
        </authorList>
    </citation>
    <scope>NUCLEOTIDE SEQUENCE [LARGE SCALE GENOMIC DNA]</scope>
    <source>
        <strain evidence="8 9">PHM034</strain>
    </source>
</reference>
<keyword evidence="4" id="KW-0804">Transcription</keyword>
<evidence type="ECO:0000256" key="1">
    <source>
        <dbReference type="ARBA" id="ARBA00022553"/>
    </source>
</evidence>
<dbReference type="EMBL" id="JAGTPG010000002">
    <property type="protein sequence ID" value="MBR8641346.1"/>
    <property type="molecule type" value="Genomic_DNA"/>
</dbReference>
<sequence>MILETQSEMAVIGTAGDGEQALRLALELRPDVLLLDVRMPGRDGLWTLAEIAKRGLIDAGDVHVLMLTTFDIGEYVDEALDQGASGFLLKSASYEELLAAVRAAATGNAALSPRVARRVIDGYVAGHREETGNYTDQERLSDLTPRELEILGLLGQGFNNAEIASRLVITEHTVKSHVSRLLAKTGCRDRGQAAALARRVRPQGSDP</sequence>
<dbReference type="AlphaFoldDB" id="A0A941FJ81"/>
<accession>A0A941FJ81</accession>
<gene>
    <name evidence="8" type="ORF">KEF29_23595</name>
</gene>
<organism evidence="8 9">
    <name type="scientific">Streptomyces tuirus</name>
    <dbReference type="NCBI Taxonomy" id="68278"/>
    <lineage>
        <taxon>Bacteria</taxon>
        <taxon>Bacillati</taxon>
        <taxon>Actinomycetota</taxon>
        <taxon>Actinomycetes</taxon>
        <taxon>Kitasatosporales</taxon>
        <taxon>Streptomycetaceae</taxon>
        <taxon>Streptomyces</taxon>
    </lineage>
</organism>
<keyword evidence="1 5" id="KW-0597">Phosphoprotein</keyword>
<dbReference type="PROSITE" id="PS50043">
    <property type="entry name" value="HTH_LUXR_2"/>
    <property type="match status" value="1"/>
</dbReference>
<dbReference type="Pfam" id="PF00196">
    <property type="entry name" value="GerE"/>
    <property type="match status" value="1"/>
</dbReference>
<evidence type="ECO:0000313" key="8">
    <source>
        <dbReference type="EMBL" id="MBR8641346.1"/>
    </source>
</evidence>
<dbReference type="Proteomes" id="UP000682308">
    <property type="component" value="Unassembled WGS sequence"/>
</dbReference>
<dbReference type="SUPFAM" id="SSF52172">
    <property type="entry name" value="CheY-like"/>
    <property type="match status" value="1"/>
</dbReference>
<dbReference type="SMART" id="SM00448">
    <property type="entry name" value="REC"/>
    <property type="match status" value="1"/>
</dbReference>
<evidence type="ECO:0000259" key="6">
    <source>
        <dbReference type="PROSITE" id="PS50043"/>
    </source>
</evidence>
<dbReference type="PROSITE" id="PS50110">
    <property type="entry name" value="RESPONSE_REGULATORY"/>
    <property type="match status" value="1"/>
</dbReference>
<evidence type="ECO:0000313" key="9">
    <source>
        <dbReference type="Proteomes" id="UP000682308"/>
    </source>
</evidence>
<dbReference type="InterPro" id="IPR039420">
    <property type="entry name" value="WalR-like"/>
</dbReference>
<keyword evidence="2" id="KW-0805">Transcription regulation</keyword>
<dbReference type="InterPro" id="IPR058245">
    <property type="entry name" value="NreC/VraR/RcsB-like_REC"/>
</dbReference>
<dbReference type="PROSITE" id="PS00622">
    <property type="entry name" value="HTH_LUXR_1"/>
    <property type="match status" value="1"/>
</dbReference>
<dbReference type="CDD" id="cd17535">
    <property type="entry name" value="REC_NarL-like"/>
    <property type="match status" value="1"/>
</dbReference>
<keyword evidence="9" id="KW-1185">Reference proteome</keyword>
<dbReference type="Pfam" id="PF00072">
    <property type="entry name" value="Response_reg"/>
    <property type="match status" value="1"/>
</dbReference>
<dbReference type="InterPro" id="IPR016032">
    <property type="entry name" value="Sig_transdc_resp-reg_C-effctor"/>
</dbReference>
<proteinExistence type="predicted"/>
<keyword evidence="3" id="KW-0238">DNA-binding</keyword>
<name>A0A941FJ81_9ACTN</name>
<dbReference type="PANTHER" id="PTHR43214">
    <property type="entry name" value="TWO-COMPONENT RESPONSE REGULATOR"/>
    <property type="match status" value="1"/>
</dbReference>
<dbReference type="InterPro" id="IPR000792">
    <property type="entry name" value="Tscrpt_reg_LuxR_C"/>
</dbReference>
<dbReference type="SUPFAM" id="SSF46894">
    <property type="entry name" value="C-terminal effector domain of the bipartite response regulators"/>
    <property type="match status" value="1"/>
</dbReference>
<evidence type="ECO:0000256" key="2">
    <source>
        <dbReference type="ARBA" id="ARBA00023015"/>
    </source>
</evidence>
<protein>
    <submittedName>
        <fullName evidence="8">Response regulator transcription factor</fullName>
    </submittedName>
</protein>
<dbReference type="GO" id="GO:0006355">
    <property type="term" value="P:regulation of DNA-templated transcription"/>
    <property type="evidence" value="ECO:0007669"/>
    <property type="project" value="InterPro"/>
</dbReference>
<dbReference type="Gene3D" id="3.40.50.2300">
    <property type="match status" value="1"/>
</dbReference>
<feature type="domain" description="Response regulatory" evidence="7">
    <location>
        <begin position="1"/>
        <end position="105"/>
    </location>
</feature>
<dbReference type="CDD" id="cd06170">
    <property type="entry name" value="LuxR_C_like"/>
    <property type="match status" value="1"/>
</dbReference>
<dbReference type="GO" id="GO:0000160">
    <property type="term" value="P:phosphorelay signal transduction system"/>
    <property type="evidence" value="ECO:0007669"/>
    <property type="project" value="InterPro"/>
</dbReference>
<dbReference type="PRINTS" id="PR00038">
    <property type="entry name" value="HTHLUXR"/>
</dbReference>
<evidence type="ECO:0000256" key="5">
    <source>
        <dbReference type="PROSITE-ProRule" id="PRU00169"/>
    </source>
</evidence>
<evidence type="ECO:0000256" key="3">
    <source>
        <dbReference type="ARBA" id="ARBA00023125"/>
    </source>
</evidence>
<dbReference type="SMART" id="SM00421">
    <property type="entry name" value="HTH_LUXR"/>
    <property type="match status" value="1"/>
</dbReference>
<dbReference type="PANTHER" id="PTHR43214:SF24">
    <property type="entry name" value="TRANSCRIPTIONAL REGULATORY PROTEIN NARL-RELATED"/>
    <property type="match status" value="1"/>
</dbReference>
<evidence type="ECO:0000259" key="7">
    <source>
        <dbReference type="PROSITE" id="PS50110"/>
    </source>
</evidence>
<comment type="caution">
    <text evidence="8">The sequence shown here is derived from an EMBL/GenBank/DDBJ whole genome shotgun (WGS) entry which is preliminary data.</text>
</comment>
<dbReference type="GO" id="GO:0003677">
    <property type="term" value="F:DNA binding"/>
    <property type="evidence" value="ECO:0007669"/>
    <property type="project" value="UniProtKB-KW"/>
</dbReference>
<feature type="domain" description="HTH luxR-type" evidence="6">
    <location>
        <begin position="136"/>
        <end position="201"/>
    </location>
</feature>
<feature type="modified residue" description="4-aspartylphosphate" evidence="5">
    <location>
        <position position="36"/>
    </location>
</feature>
<evidence type="ECO:0000256" key="4">
    <source>
        <dbReference type="ARBA" id="ARBA00023163"/>
    </source>
</evidence>